<accession>A0A1J4QEX9</accession>
<dbReference type="Pfam" id="PF13614">
    <property type="entry name" value="AAA_31"/>
    <property type="match status" value="1"/>
</dbReference>
<gene>
    <name evidence="3" type="ORF">BFR47_03545</name>
</gene>
<dbReference type="RefSeq" id="WP_071473312.1">
    <property type="nucleotide sequence ID" value="NZ_MDKE01000033.1"/>
</dbReference>
<dbReference type="Gene3D" id="3.40.50.300">
    <property type="entry name" value="P-loop containing nucleotide triphosphate hydrolases"/>
    <property type="match status" value="1"/>
</dbReference>
<comment type="similarity">
    <text evidence="1">To B.subtilis soj.</text>
</comment>
<dbReference type="AlphaFoldDB" id="A0A1J4QEX9"/>
<dbReference type="InterPro" id="IPR027417">
    <property type="entry name" value="P-loop_NTPase"/>
</dbReference>
<dbReference type="CDD" id="cd02042">
    <property type="entry name" value="ParAB_family"/>
    <property type="match status" value="1"/>
</dbReference>
<dbReference type="PANTHER" id="PTHR13696">
    <property type="entry name" value="P-LOOP CONTAINING NUCLEOSIDE TRIPHOSPHATE HYDROLASE"/>
    <property type="match status" value="1"/>
</dbReference>
<dbReference type="InterPro" id="IPR050678">
    <property type="entry name" value="DNA_Partitioning_ATPase"/>
</dbReference>
<dbReference type="SUPFAM" id="SSF52540">
    <property type="entry name" value="P-loop containing nucleoside triphosphate hydrolases"/>
    <property type="match status" value="1"/>
</dbReference>
<dbReference type="InterPro" id="IPR025669">
    <property type="entry name" value="AAA_dom"/>
</dbReference>
<proteinExistence type="predicted"/>
<dbReference type="PIRSF" id="PIRSF009320">
    <property type="entry name" value="Nuc_binding_HP_1000"/>
    <property type="match status" value="1"/>
</dbReference>
<evidence type="ECO:0000259" key="2">
    <source>
        <dbReference type="Pfam" id="PF13614"/>
    </source>
</evidence>
<evidence type="ECO:0000313" key="4">
    <source>
        <dbReference type="Proteomes" id="UP000243073"/>
    </source>
</evidence>
<keyword evidence="4" id="KW-1185">Reference proteome</keyword>
<protein>
    <submittedName>
        <fullName evidence="3">Cobalamin biosynthesis protein CobQ</fullName>
    </submittedName>
</protein>
<comment type="caution">
    <text evidence="3">The sequence shown here is derived from an EMBL/GenBank/DDBJ whole genome shotgun (WGS) entry which is preliminary data.</text>
</comment>
<reference evidence="3 4" key="1">
    <citation type="submission" date="2016-07" db="EMBL/GenBank/DDBJ databases">
        <title>Draft Genome Sequence of Oceanisphaera psychrotolerans, isolated from coastal sediment samples.</title>
        <authorList>
            <person name="Zhuo S."/>
            <person name="Ruan Z."/>
        </authorList>
    </citation>
    <scope>NUCLEOTIDE SEQUENCE [LARGE SCALE GENOMIC DNA]</scope>
    <source>
        <strain evidence="3 4">LAM-WHM-ZC</strain>
    </source>
</reference>
<dbReference type="Proteomes" id="UP000243073">
    <property type="component" value="Unassembled WGS sequence"/>
</dbReference>
<sequence>MIVWTVANQKGGVGKTTTVVALAGLLAQRHKRVLLIDTDPHGSLTSYLDYESDALSHTLFDLFQAPRPTRALFEQVALKTRFEGLTLLPASISLATLERTSSSREGMGLVLKRLLAELQDDFDVAIIDCPPVLGVMMVNALAACDRILVPVQTEFLALKGLERMVSTFGLMHKARKDGFNYTVVPTMYDQRTRASVQSLDSLQQQYGERLWPSVIPVDTKFRDASLRHEPPSYFAQGSRGVYAYQTLLRYLWQLDGVEQAL</sequence>
<name>A0A1J4QEX9_9GAMM</name>
<dbReference type="EMBL" id="MDKE01000033">
    <property type="protein sequence ID" value="OIN07693.1"/>
    <property type="molecule type" value="Genomic_DNA"/>
</dbReference>
<evidence type="ECO:0000313" key="3">
    <source>
        <dbReference type="EMBL" id="OIN07693.1"/>
    </source>
</evidence>
<feature type="domain" description="AAA" evidence="2">
    <location>
        <begin position="4"/>
        <end position="176"/>
    </location>
</feature>
<dbReference type="PANTHER" id="PTHR13696:SF69">
    <property type="entry name" value="PLASMID PARTITIONING PROTEIN-RELATED"/>
    <property type="match status" value="1"/>
</dbReference>
<dbReference type="STRING" id="1414654.BFR47_03545"/>
<evidence type="ECO:0000256" key="1">
    <source>
        <dbReference type="ARBA" id="ARBA00060876"/>
    </source>
</evidence>
<dbReference type="FunFam" id="3.40.50.300:FF:000285">
    <property type="entry name" value="Sporulation initiation inhibitor Soj"/>
    <property type="match status" value="1"/>
</dbReference>
<dbReference type="OrthoDB" id="9815116at2"/>
<organism evidence="3 4">
    <name type="scientific">Oceanisphaera psychrotolerans</name>
    <dbReference type="NCBI Taxonomy" id="1414654"/>
    <lineage>
        <taxon>Bacteria</taxon>
        <taxon>Pseudomonadati</taxon>
        <taxon>Pseudomonadota</taxon>
        <taxon>Gammaproteobacteria</taxon>
        <taxon>Aeromonadales</taxon>
        <taxon>Aeromonadaceae</taxon>
        <taxon>Oceanisphaera</taxon>
    </lineage>
</organism>